<sequence>MGKNQVCFSIRIPSSEMNESNVLSWIEELLFFEPSEMYGSLITSRKYIPFNKRFLIENLGKELRREQFKFSLSTKDLDHTLVFKKGIFASSISGHLSSKIFEDVQEEFTRKISSLFENGIGVVASIYAQEDYFWQNNIDPMIYKRRNRSLENIRVIPSPNIKNELIIDSECLPGHAHYYEDIWFGSHWMMWFGKKYYQYIPREALLRFKDGWKTEELSNEALFIQLYPNIWDYDLPNNRELQWLFRQQAGVDEVAHFLENEGKYIAEAEVDPAIEIFTEKNCMHGGVRMVRYHYNDQKQVVPRSQATVVFSYEVDEQGYVVWECFEPVIR</sequence>
<protein>
    <submittedName>
        <fullName evidence="1">Uncharacterized protein</fullName>
    </submittedName>
</protein>
<keyword evidence="2" id="KW-1185">Reference proteome</keyword>
<dbReference type="OrthoDB" id="2188649at2"/>
<name>A0A3A1UMA1_9BACL</name>
<comment type="caution">
    <text evidence="1">The sequence shown here is derived from an EMBL/GenBank/DDBJ whole genome shotgun (WGS) entry which is preliminary data.</text>
</comment>
<evidence type="ECO:0000313" key="2">
    <source>
        <dbReference type="Proteomes" id="UP000266482"/>
    </source>
</evidence>
<organism evidence="1 2">
    <name type="scientific">Paenibacillus nanensis</name>
    <dbReference type="NCBI Taxonomy" id="393251"/>
    <lineage>
        <taxon>Bacteria</taxon>
        <taxon>Bacillati</taxon>
        <taxon>Bacillota</taxon>
        <taxon>Bacilli</taxon>
        <taxon>Bacillales</taxon>
        <taxon>Paenibacillaceae</taxon>
        <taxon>Paenibacillus</taxon>
    </lineage>
</organism>
<proteinExistence type="predicted"/>
<dbReference type="Proteomes" id="UP000266482">
    <property type="component" value="Unassembled WGS sequence"/>
</dbReference>
<gene>
    <name evidence="1" type="ORF">D3P08_23205</name>
</gene>
<reference evidence="1 2" key="1">
    <citation type="submission" date="2018-09" db="EMBL/GenBank/DDBJ databases">
        <title>Paenibacillus aracenensis nov. sp. isolated from a cave in southern Spain.</title>
        <authorList>
            <person name="Jurado V."/>
            <person name="Gutierrez-Patricio S."/>
            <person name="Gonzalez-Pimentel J.L."/>
            <person name="Miller A.Z."/>
            <person name="Laiz L."/>
            <person name="Saiz-Jimenez C."/>
        </authorList>
    </citation>
    <scope>NUCLEOTIDE SEQUENCE [LARGE SCALE GENOMIC DNA]</scope>
    <source>
        <strain evidence="1 2">DSM 22867</strain>
    </source>
</reference>
<dbReference type="RefSeq" id="WP_119602513.1">
    <property type="nucleotide sequence ID" value="NZ_QXQA01000019.1"/>
</dbReference>
<accession>A0A3A1UMA1</accession>
<dbReference type="AlphaFoldDB" id="A0A3A1UMA1"/>
<dbReference type="EMBL" id="QXQA01000019">
    <property type="protein sequence ID" value="RIX49248.1"/>
    <property type="molecule type" value="Genomic_DNA"/>
</dbReference>
<evidence type="ECO:0000313" key="1">
    <source>
        <dbReference type="EMBL" id="RIX49248.1"/>
    </source>
</evidence>